<evidence type="ECO:0000313" key="3">
    <source>
        <dbReference type="Proteomes" id="UP000245999"/>
    </source>
</evidence>
<dbReference type="EMBL" id="CP029145">
    <property type="protein sequence ID" value="AWM34300.1"/>
    <property type="molecule type" value="Genomic_DNA"/>
</dbReference>
<dbReference type="AlphaFoldDB" id="A0A2Z3GZT9"/>
<dbReference type="Pfam" id="PF00483">
    <property type="entry name" value="NTP_transferase"/>
    <property type="match status" value="1"/>
</dbReference>
<dbReference type="Gene3D" id="3.90.550.10">
    <property type="entry name" value="Spore Coat Polysaccharide Biosynthesis Protein SpsA, Chain A"/>
    <property type="match status" value="1"/>
</dbReference>
<dbReference type="Proteomes" id="UP000245999">
    <property type="component" value="Chromosome"/>
</dbReference>
<dbReference type="GO" id="GO:0047343">
    <property type="term" value="F:glucose-1-phosphate cytidylyltransferase activity"/>
    <property type="evidence" value="ECO:0007669"/>
    <property type="project" value="InterPro"/>
</dbReference>
<dbReference type="PANTHER" id="PTHR47183:SF1">
    <property type="entry name" value="GLUCOSE-1-PHOSPHATE CYTIDYLYLTRANSFERASE"/>
    <property type="match status" value="1"/>
</dbReference>
<gene>
    <name evidence="2" type="primary">rfbF</name>
    <name evidence="2" type="ORF">DDQ68_16820</name>
</gene>
<proteinExistence type="predicted"/>
<dbReference type="InterPro" id="IPR046981">
    <property type="entry name" value="G1P_cyt_trans"/>
</dbReference>
<dbReference type="CDD" id="cd02524">
    <property type="entry name" value="G1P_cytidylyltransferase"/>
    <property type="match status" value="1"/>
</dbReference>
<dbReference type="GO" id="GO:0009243">
    <property type="term" value="P:O antigen biosynthetic process"/>
    <property type="evidence" value="ECO:0007669"/>
    <property type="project" value="InterPro"/>
</dbReference>
<protein>
    <submittedName>
        <fullName evidence="2">Glucose-1-phosphate cytidylyltransferase</fullName>
    </submittedName>
</protein>
<feature type="domain" description="Nucleotidyl transferase" evidence="1">
    <location>
        <begin position="2"/>
        <end position="206"/>
    </location>
</feature>
<evidence type="ECO:0000313" key="2">
    <source>
        <dbReference type="EMBL" id="AWM34300.1"/>
    </source>
</evidence>
<dbReference type="InterPro" id="IPR005835">
    <property type="entry name" value="NTP_transferase_dom"/>
</dbReference>
<dbReference type="OrthoDB" id="9813880at2"/>
<keyword evidence="2" id="KW-0808">Transferase</keyword>
<name>A0A2Z3GZT9_9BACT</name>
<dbReference type="InterPro" id="IPR029044">
    <property type="entry name" value="Nucleotide-diphossugar_trans"/>
</dbReference>
<organism evidence="2 3">
    <name type="scientific">Hymenobacter nivis</name>
    <dbReference type="NCBI Taxonomy" id="1850093"/>
    <lineage>
        <taxon>Bacteria</taxon>
        <taxon>Pseudomonadati</taxon>
        <taxon>Bacteroidota</taxon>
        <taxon>Cytophagia</taxon>
        <taxon>Cytophagales</taxon>
        <taxon>Hymenobacteraceae</taxon>
        <taxon>Hymenobacter</taxon>
    </lineage>
</organism>
<keyword evidence="3" id="KW-1185">Reference proteome</keyword>
<reference evidence="3" key="1">
    <citation type="submission" date="2018-04" db="EMBL/GenBank/DDBJ databases">
        <title>Complete genome of Antarctic heterotrophic bacterium Hymenobacter nivis.</title>
        <authorList>
            <person name="Terashima M."/>
        </authorList>
    </citation>
    <scope>NUCLEOTIDE SEQUENCE [LARGE SCALE GENOMIC DNA]</scope>
    <source>
        <strain evidence="3">NBRC 111535</strain>
    </source>
</reference>
<dbReference type="SUPFAM" id="SSF53448">
    <property type="entry name" value="Nucleotide-diphospho-sugar transferases"/>
    <property type="match status" value="1"/>
</dbReference>
<dbReference type="InterPro" id="IPR013446">
    <property type="entry name" value="G1P_cyt_trans-like"/>
</dbReference>
<sequence length="302" mass="33897">MKAVILAGGYGTRISEESGVRPKPMIEIGGKPILWHIMKIYAHHGITEFVVCCGYKGHMIKQYFADYFLHNCDVTFRMDRDEMQIHRTHAEPWTVTLVDTGQETMTGGRLRRVREYVGNETFCLTYGDGVSDVDIRASIWHHRAEGAQATLTAVRQPGRFGMFNLAENDDRVSNFEEKPEGEATPWINGGFFVLEPSVFEYIEDDTTVWEKAPLERMAAAGALSAYRHTGFWQPMDTLRDKNVLEDLWKSGRAPWKVWDIAPAAAAAEDVNVPLAGILAAAGTRQGPRGPAHEKFARIDVPM</sequence>
<keyword evidence="2" id="KW-0548">Nucleotidyltransferase</keyword>
<accession>A0A2Z3GZT9</accession>
<dbReference type="PANTHER" id="PTHR47183">
    <property type="entry name" value="GLUCOSE-1-PHOSPHATE CYTIDYLYLTRANSFERASE-RELATED"/>
    <property type="match status" value="1"/>
</dbReference>
<dbReference type="KEGG" id="hnv:DDQ68_16820"/>
<dbReference type="NCBIfam" id="TIGR02623">
    <property type="entry name" value="G1P_cyt_trans"/>
    <property type="match status" value="1"/>
</dbReference>
<dbReference type="RefSeq" id="WP_109657341.1">
    <property type="nucleotide sequence ID" value="NZ_CP029145.1"/>
</dbReference>
<evidence type="ECO:0000259" key="1">
    <source>
        <dbReference type="Pfam" id="PF00483"/>
    </source>
</evidence>